<feature type="compositionally biased region" description="Acidic residues" evidence="2">
    <location>
        <begin position="323"/>
        <end position="333"/>
    </location>
</feature>
<feature type="region of interest" description="Disordered" evidence="2">
    <location>
        <begin position="458"/>
        <end position="482"/>
    </location>
</feature>
<organism evidence="4 5">
    <name type="scientific">Linum tenue</name>
    <dbReference type="NCBI Taxonomy" id="586396"/>
    <lineage>
        <taxon>Eukaryota</taxon>
        <taxon>Viridiplantae</taxon>
        <taxon>Streptophyta</taxon>
        <taxon>Embryophyta</taxon>
        <taxon>Tracheophyta</taxon>
        <taxon>Spermatophyta</taxon>
        <taxon>Magnoliopsida</taxon>
        <taxon>eudicotyledons</taxon>
        <taxon>Gunneridae</taxon>
        <taxon>Pentapetalae</taxon>
        <taxon>rosids</taxon>
        <taxon>fabids</taxon>
        <taxon>Malpighiales</taxon>
        <taxon>Linaceae</taxon>
        <taxon>Linum</taxon>
    </lineage>
</organism>
<feature type="compositionally biased region" description="Basic and acidic residues" evidence="2">
    <location>
        <begin position="305"/>
        <end position="322"/>
    </location>
</feature>
<dbReference type="PROSITE" id="PS50157">
    <property type="entry name" value="ZINC_FINGER_C2H2_2"/>
    <property type="match status" value="1"/>
</dbReference>
<gene>
    <name evidence="4" type="ORF">LITE_LOCUS11957</name>
</gene>
<dbReference type="GO" id="GO:0008270">
    <property type="term" value="F:zinc ion binding"/>
    <property type="evidence" value="ECO:0007669"/>
    <property type="project" value="UniProtKB-KW"/>
</dbReference>
<feature type="domain" description="C2H2-type" evidence="3">
    <location>
        <begin position="76"/>
        <end position="103"/>
    </location>
</feature>
<proteinExistence type="predicted"/>
<keyword evidence="1" id="KW-0862">Zinc</keyword>
<reference evidence="4" key="1">
    <citation type="submission" date="2022-08" db="EMBL/GenBank/DDBJ databases">
        <authorList>
            <person name="Gutierrez-Valencia J."/>
        </authorList>
    </citation>
    <scope>NUCLEOTIDE SEQUENCE</scope>
</reference>
<accession>A0AAV0J040</accession>
<protein>
    <recommendedName>
        <fullName evidence="3">C2H2-type domain-containing protein</fullName>
    </recommendedName>
</protein>
<dbReference type="PANTHER" id="PTHR36055">
    <property type="entry name" value="C2H2-LIKE ZINC FINGER PROTEIN"/>
    <property type="match status" value="1"/>
</dbReference>
<dbReference type="Proteomes" id="UP001154282">
    <property type="component" value="Unassembled WGS sequence"/>
</dbReference>
<keyword evidence="5" id="KW-1185">Reference proteome</keyword>
<dbReference type="PANTHER" id="PTHR36055:SF1">
    <property type="entry name" value="C2H2-LIKE ZINC FINGER PROTEIN"/>
    <property type="match status" value="1"/>
</dbReference>
<sequence length="663" mass="74470">MPVAKLKGANATDVMKSEEGNDSLDTFIRQAMGKEPLLSFPRTNDSPVQWIQLLQALDQQDGPGWPLLTPLKVQMQKCDKCSREFCSSINYRRHIRVHHRLKKLDKVSLHLVPDFFVVVRSTDTTKNRNLLGAFWEKCILQLSEDEAKEILSFKDVALEEVSGSSIIKSLMALNRKQGFSPLPQYCLRAGTALLDIIQGRFRYPLSSEELFSILDDASEKTFLCGAAISMQKYIFDGEAAKTGLETKNIVACTSFLVEQKLIKAWVADKDAEALRCQKLLVEEEEAAQRRQAELVERKRQKKLRQKEQRAKEQRLEEKPDIEEHSDETMEEPPAELPCSTACSSNSHDVEIQPDPFSSSSEPLQLTYQDEELLDLENQILYDTGAAGDPCRDYFVERHTTVPGCNRSRHVGRWHVPPKSQWNHIPNGYHGTYRDPKQAAMVNGNRKWSRKARVEYATGETLKPRVDREAAMTSQQPDHHAKKREVLIGSISVALGNSSQQDGQADQQQQVPRKSNNNVQDKHSNRSTVKQQWRPVSRNGTKGQPQDESGSRESPDGSLPPGRSQFSCQAAKAFLAERWKEAMAAEHVKLVLAPEPFKAGKGVQQNGCAVAAESSDVRRGIELGTRGSEEDMMVDGGAGLKGKFRAKPEKGVKLKYIPKQRTLS</sequence>
<dbReference type="EMBL" id="CAMGYJ010000004">
    <property type="protein sequence ID" value="CAI0403266.1"/>
    <property type="molecule type" value="Genomic_DNA"/>
</dbReference>
<name>A0AAV0J040_9ROSI</name>
<evidence type="ECO:0000313" key="4">
    <source>
        <dbReference type="EMBL" id="CAI0403266.1"/>
    </source>
</evidence>
<feature type="region of interest" description="Disordered" evidence="2">
    <location>
        <begin position="496"/>
        <end position="564"/>
    </location>
</feature>
<keyword evidence="1" id="KW-0863">Zinc-finger</keyword>
<evidence type="ECO:0000256" key="2">
    <source>
        <dbReference type="SAM" id="MobiDB-lite"/>
    </source>
</evidence>
<feature type="compositionally biased region" description="Low complexity" evidence="2">
    <location>
        <begin position="499"/>
        <end position="509"/>
    </location>
</feature>
<evidence type="ECO:0000313" key="5">
    <source>
        <dbReference type="Proteomes" id="UP001154282"/>
    </source>
</evidence>
<comment type="caution">
    <text evidence="4">The sequence shown here is derived from an EMBL/GenBank/DDBJ whole genome shotgun (WGS) entry which is preliminary data.</text>
</comment>
<feature type="region of interest" description="Disordered" evidence="2">
    <location>
        <begin position="295"/>
        <end position="348"/>
    </location>
</feature>
<dbReference type="InterPro" id="IPR013087">
    <property type="entry name" value="Znf_C2H2_type"/>
</dbReference>
<evidence type="ECO:0000256" key="1">
    <source>
        <dbReference type="PROSITE-ProRule" id="PRU00042"/>
    </source>
</evidence>
<keyword evidence="1" id="KW-0479">Metal-binding</keyword>
<evidence type="ECO:0000259" key="3">
    <source>
        <dbReference type="PROSITE" id="PS50157"/>
    </source>
</evidence>
<dbReference type="PROSITE" id="PS00028">
    <property type="entry name" value="ZINC_FINGER_C2H2_1"/>
    <property type="match status" value="1"/>
</dbReference>
<feature type="compositionally biased region" description="Polar residues" evidence="2">
    <location>
        <begin position="537"/>
        <end position="547"/>
    </location>
</feature>
<dbReference type="AlphaFoldDB" id="A0AAV0J040"/>